<protein>
    <submittedName>
        <fullName evidence="1">Uncharacterized protein</fullName>
    </submittedName>
</protein>
<organism evidence="1">
    <name type="scientific">Providencia rettgeri</name>
    <dbReference type="NCBI Taxonomy" id="587"/>
    <lineage>
        <taxon>Bacteria</taxon>
        <taxon>Pseudomonadati</taxon>
        <taxon>Pseudomonadota</taxon>
        <taxon>Gammaproteobacteria</taxon>
        <taxon>Enterobacterales</taxon>
        <taxon>Morganellaceae</taxon>
        <taxon>Providencia</taxon>
    </lineage>
</organism>
<evidence type="ECO:0000313" key="2">
    <source>
        <dbReference type="EMBL" id="EMR4590729.1"/>
    </source>
</evidence>
<sequence length="130" mass="13712">MTQDRNTPHRDGELFAVRCAAAVRIYGGHIVCANADGFAVPGAPGLTVLGVSDDFADNRDGEQGDIRVMVRRQKAFCLGNDTAKPVKQAHVGKLCDVKDSVTVCEAGEATTTPAGRVLEVTEDGVWVSIG</sequence>
<evidence type="ECO:0000313" key="1">
    <source>
        <dbReference type="EMBL" id="ELR5218542.1"/>
    </source>
</evidence>
<dbReference type="EMBL" id="ABEXCJ040000006">
    <property type="protein sequence ID" value="ELR5218542.1"/>
    <property type="molecule type" value="Genomic_DNA"/>
</dbReference>
<dbReference type="EMBL" id="ABEXCJ050000006">
    <property type="protein sequence ID" value="EMR4590729.1"/>
    <property type="molecule type" value="Genomic_DNA"/>
</dbReference>
<accession>A0AAD2VSM5</accession>
<reference evidence="1" key="1">
    <citation type="submission" date="2023-10" db="EMBL/GenBank/DDBJ databases">
        <authorList>
            <consortium name="Clinical and Environmental Microbiology Branch: Whole genome sequencing antimicrobial resistance pathogens in the healthcare setting"/>
        </authorList>
    </citation>
    <scope>NUCLEOTIDE SEQUENCE</scope>
    <source>
        <strain evidence="1">2020QW-00022</strain>
    </source>
</reference>
<gene>
    <name evidence="2" type="ORF">M0K77_003072</name>
    <name evidence="1" type="ORF">M0K77_RS15360</name>
</gene>
<dbReference type="AlphaFoldDB" id="A0AAD2VSM5"/>
<comment type="caution">
    <text evidence="1">The sequence shown here is derived from an EMBL/GenBank/DDBJ whole genome shotgun (WGS) entry which is preliminary data.</text>
</comment>
<proteinExistence type="predicted"/>
<name>A0AAD2VSM5_PRORE</name>